<sequence length="411" mass="45029">MSISSFYRNVPLLAFSQAMMMSSMSLILTASALVGYALAEDKSLSTFPVAVIFITIMFTSIPASMLMQRIGRKSGFMLATLFGVTGGAVATIAIMQSSFWLFVGSSVFIGIFNGFGNYFRFAAADSVDHEHKSRAISLVMAGGVVAAIIGPNLANLTRDSIEGMPFAGSFMSIMVIYILALVTLSFLKLPSQLDSSSTNKPNRVRPLFEIARQPKFIIALICSMLGYGVMSFIMTATPLSMNHHAHSFSDTSFIIQWHVLGMFAPSFFTGALIHRFGVSRIMLIGVILGFVCVATNLFGHSIYHYWLALTLLGVGWNFLFIGGTTLLTETYHPEERSKAQAMNDFSVFTMVAIASLSAGSLQHHFDWQAVNYGVIPLLVIILISVIWLILNEKNLDFAPEDIKLNSRLNVD</sequence>
<organism evidence="3">
    <name type="scientific">hydrothermal vent metagenome</name>
    <dbReference type="NCBI Taxonomy" id="652676"/>
    <lineage>
        <taxon>unclassified sequences</taxon>
        <taxon>metagenomes</taxon>
        <taxon>ecological metagenomes</taxon>
    </lineage>
</organism>
<keyword evidence="1" id="KW-0812">Transmembrane</keyword>
<accession>A0A3B1A3P6</accession>
<dbReference type="Gene3D" id="1.20.1250.20">
    <property type="entry name" value="MFS general substrate transporter like domains"/>
    <property type="match status" value="1"/>
</dbReference>
<evidence type="ECO:0000259" key="2">
    <source>
        <dbReference type="PROSITE" id="PS50850"/>
    </source>
</evidence>
<dbReference type="EMBL" id="UOFR01000075">
    <property type="protein sequence ID" value="VAX00359.1"/>
    <property type="molecule type" value="Genomic_DNA"/>
</dbReference>
<keyword evidence="1" id="KW-1133">Transmembrane helix</keyword>
<protein>
    <submittedName>
        <fullName evidence="3">Uncharacterized MFS-type transporter</fullName>
    </submittedName>
</protein>
<dbReference type="PROSITE" id="PS50850">
    <property type="entry name" value="MFS"/>
    <property type="match status" value="1"/>
</dbReference>
<dbReference type="InterPro" id="IPR011701">
    <property type="entry name" value="MFS"/>
</dbReference>
<dbReference type="PANTHER" id="PTHR23534">
    <property type="entry name" value="MFS PERMEASE"/>
    <property type="match status" value="1"/>
</dbReference>
<dbReference type="InterPro" id="IPR036259">
    <property type="entry name" value="MFS_trans_sf"/>
</dbReference>
<dbReference type="Pfam" id="PF07690">
    <property type="entry name" value="MFS_1"/>
    <property type="match status" value="1"/>
</dbReference>
<dbReference type="GO" id="GO:0022857">
    <property type="term" value="F:transmembrane transporter activity"/>
    <property type="evidence" value="ECO:0007669"/>
    <property type="project" value="InterPro"/>
</dbReference>
<feature type="transmembrane region" description="Helical" evidence="1">
    <location>
        <begin position="281"/>
        <end position="299"/>
    </location>
</feature>
<feature type="domain" description="Major facilitator superfamily (MFS) profile" evidence="2">
    <location>
        <begin position="214"/>
        <end position="411"/>
    </location>
</feature>
<feature type="transmembrane region" description="Helical" evidence="1">
    <location>
        <begin position="216"/>
        <end position="234"/>
    </location>
</feature>
<feature type="transmembrane region" description="Helical" evidence="1">
    <location>
        <begin position="305"/>
        <end position="327"/>
    </location>
</feature>
<keyword evidence="1" id="KW-0472">Membrane</keyword>
<feature type="transmembrane region" description="Helical" evidence="1">
    <location>
        <begin position="371"/>
        <end position="390"/>
    </location>
</feature>
<feature type="transmembrane region" description="Helical" evidence="1">
    <location>
        <begin position="74"/>
        <end position="94"/>
    </location>
</feature>
<feature type="transmembrane region" description="Helical" evidence="1">
    <location>
        <begin position="254"/>
        <end position="274"/>
    </location>
</feature>
<name>A0A3B1A3P6_9ZZZZ</name>
<dbReference type="InterPro" id="IPR020846">
    <property type="entry name" value="MFS_dom"/>
</dbReference>
<gene>
    <name evidence="3" type="ORF">MNBD_GAMMA21-663</name>
</gene>
<evidence type="ECO:0000256" key="1">
    <source>
        <dbReference type="SAM" id="Phobius"/>
    </source>
</evidence>
<dbReference type="AlphaFoldDB" id="A0A3B1A3P6"/>
<evidence type="ECO:0000313" key="3">
    <source>
        <dbReference type="EMBL" id="VAX00359.1"/>
    </source>
</evidence>
<dbReference type="PANTHER" id="PTHR23534:SF1">
    <property type="entry name" value="MAJOR FACILITATOR SUPERFAMILY PROTEIN"/>
    <property type="match status" value="1"/>
</dbReference>
<feature type="transmembrane region" description="Helical" evidence="1">
    <location>
        <begin position="347"/>
        <end position="365"/>
    </location>
</feature>
<feature type="transmembrane region" description="Helical" evidence="1">
    <location>
        <begin position="166"/>
        <end position="187"/>
    </location>
</feature>
<feature type="transmembrane region" description="Helical" evidence="1">
    <location>
        <begin position="49"/>
        <end position="67"/>
    </location>
</feature>
<feature type="transmembrane region" description="Helical" evidence="1">
    <location>
        <begin position="100"/>
        <end position="123"/>
    </location>
</feature>
<proteinExistence type="predicted"/>
<dbReference type="SUPFAM" id="SSF103473">
    <property type="entry name" value="MFS general substrate transporter"/>
    <property type="match status" value="1"/>
</dbReference>
<feature type="transmembrane region" description="Helical" evidence="1">
    <location>
        <begin position="135"/>
        <end position="154"/>
    </location>
</feature>
<reference evidence="3" key="1">
    <citation type="submission" date="2018-06" db="EMBL/GenBank/DDBJ databases">
        <authorList>
            <person name="Zhirakovskaya E."/>
        </authorList>
    </citation>
    <scope>NUCLEOTIDE SEQUENCE</scope>
</reference>